<dbReference type="EMBL" id="JACGBB010000002">
    <property type="protein sequence ID" value="MBZ7986734.1"/>
    <property type="molecule type" value="Genomic_DNA"/>
</dbReference>
<name>A0ABS7WRM4_9BACT</name>
<dbReference type="Gene3D" id="3.30.230.30">
    <property type="entry name" value="Impact, N-terminal domain"/>
    <property type="match status" value="1"/>
</dbReference>
<protein>
    <submittedName>
        <fullName evidence="3">YigZ family protein</fullName>
    </submittedName>
</protein>
<dbReference type="InterPro" id="IPR020568">
    <property type="entry name" value="Ribosomal_Su5_D2-typ_SF"/>
</dbReference>
<gene>
    <name evidence="3" type="ORF">AVCANL283_01210</name>
</gene>
<dbReference type="Proteomes" id="UP000786183">
    <property type="component" value="Unassembled WGS sequence"/>
</dbReference>
<organism evidence="3 4">
    <name type="scientific">Campylobacter canadensis</name>
    <dbReference type="NCBI Taxonomy" id="449520"/>
    <lineage>
        <taxon>Bacteria</taxon>
        <taxon>Pseudomonadati</taxon>
        <taxon>Campylobacterota</taxon>
        <taxon>Epsilonproteobacteria</taxon>
        <taxon>Campylobacterales</taxon>
        <taxon>Campylobacteraceae</taxon>
        <taxon>Campylobacter</taxon>
    </lineage>
</organism>
<proteinExistence type="inferred from homology"/>
<dbReference type="InterPro" id="IPR036956">
    <property type="entry name" value="Impact_N_sf"/>
</dbReference>
<dbReference type="RefSeq" id="WP_172230086.1">
    <property type="nucleotide sequence ID" value="NZ_CP035946.1"/>
</dbReference>
<dbReference type="PANTHER" id="PTHR16301">
    <property type="entry name" value="IMPACT-RELATED"/>
    <property type="match status" value="1"/>
</dbReference>
<feature type="domain" description="Impact N-terminal" evidence="2">
    <location>
        <begin position="15"/>
        <end position="121"/>
    </location>
</feature>
<sequence length="198" mass="22715">MFIINTLVTESYLVKGSKFICYLEPIYENNPSIRQNELKQEHFKAVHVVYALRVLNEFNQIVENQSDDKEPKGTSGQSALNALRGANLINCACYIVRYFGGTLLGSGGLVRAYSTSVNQAIIKAQNENLLQSYIKRQNYSLYTNYNLFNKISYILDKNNIIYDKEFSDLIKVKMSLSNEEMIILSNELKDMQIQIIKD</sequence>
<dbReference type="InterPro" id="IPR001498">
    <property type="entry name" value="Impact_N"/>
</dbReference>
<evidence type="ECO:0000259" key="2">
    <source>
        <dbReference type="Pfam" id="PF01205"/>
    </source>
</evidence>
<dbReference type="InterPro" id="IPR023582">
    <property type="entry name" value="Impact"/>
</dbReference>
<comment type="similarity">
    <text evidence="1">Belongs to the IMPACT family.</text>
</comment>
<comment type="caution">
    <text evidence="3">The sequence shown here is derived from an EMBL/GenBank/DDBJ whole genome shotgun (WGS) entry which is preliminary data.</text>
</comment>
<evidence type="ECO:0000256" key="1">
    <source>
        <dbReference type="ARBA" id="ARBA00007665"/>
    </source>
</evidence>
<evidence type="ECO:0000313" key="4">
    <source>
        <dbReference type="Proteomes" id="UP000786183"/>
    </source>
</evidence>
<evidence type="ECO:0000313" key="3">
    <source>
        <dbReference type="EMBL" id="MBZ7986734.1"/>
    </source>
</evidence>
<dbReference type="SUPFAM" id="SSF54211">
    <property type="entry name" value="Ribosomal protein S5 domain 2-like"/>
    <property type="match status" value="1"/>
</dbReference>
<dbReference type="PANTHER" id="PTHR16301:SF20">
    <property type="entry name" value="IMPACT FAMILY MEMBER YIGZ"/>
    <property type="match status" value="1"/>
</dbReference>
<dbReference type="Pfam" id="PF01205">
    <property type="entry name" value="Impact_N"/>
    <property type="match status" value="1"/>
</dbReference>
<reference evidence="3 4" key="1">
    <citation type="submission" date="2020-07" db="EMBL/GenBank/DDBJ databases">
        <title>Transfer of Campylobacter canadensis to the novel genus Avispirillum gen. nov., that also includes two novel species recovered from migratory waterfowl: Avispirillum anseris sp. nov. and Avispirillum brantae sp. nov.</title>
        <authorList>
            <person name="Miller W.G."/>
            <person name="Chapman M.H."/>
            <person name="Yee E."/>
            <person name="Inglis G.D."/>
        </authorList>
    </citation>
    <scope>NUCLEOTIDE SEQUENCE [LARGE SCALE GENOMIC DNA]</scope>
    <source>
        <strain evidence="3 4">L283</strain>
    </source>
</reference>
<keyword evidence="4" id="KW-1185">Reference proteome</keyword>
<accession>A0ABS7WRM4</accession>